<dbReference type="RefSeq" id="WP_099516256.1">
    <property type="nucleotide sequence ID" value="NZ_CP016621.1"/>
</dbReference>
<dbReference type="AlphaFoldDB" id="A0A1B2EZW9"/>
<evidence type="ECO:0008006" key="2">
    <source>
        <dbReference type="Google" id="ProtNLM"/>
    </source>
</evidence>
<keyword evidence="1" id="KW-0614">Plasmid</keyword>
<sequence>MFQLIVATVAIVLCSVLAIGAIWYGGEAFAEASSRAKLVGIEMTAQQIDAAIQLYYQDKLHWPTERDDALVEVLVSGNYLMPLRDEGWKISTDELYRPVQTGQCAIINEAAGFGAVCPRCDDEAQKGLPGCSTPD</sequence>
<proteinExistence type="predicted"/>
<dbReference type="KEGG" id="moc:BB934_45530"/>
<geneLocation type="plasmid" evidence="1">
    <name>unnamed5</name>
</geneLocation>
<organism evidence="1">
    <name type="scientific">Microvirga ossetica</name>
    <dbReference type="NCBI Taxonomy" id="1882682"/>
    <lineage>
        <taxon>Bacteria</taxon>
        <taxon>Pseudomonadati</taxon>
        <taxon>Pseudomonadota</taxon>
        <taxon>Alphaproteobacteria</taxon>
        <taxon>Hyphomicrobiales</taxon>
        <taxon>Methylobacteriaceae</taxon>
        <taxon>Microvirga</taxon>
    </lineage>
</organism>
<reference evidence="1" key="1">
    <citation type="submission" date="2016-07" db="EMBL/GenBank/DDBJ databases">
        <title>Microvirga ossetica sp. nov. a new species of rhizobia isolated from root nodules of the legume species Vicia alpestris Steven originated from North Ossetia region in the Caucasus.</title>
        <authorList>
            <person name="Safronova V.I."/>
            <person name="Kuznetsova I.G."/>
            <person name="Sazanova A.L."/>
            <person name="Belimov A."/>
            <person name="Andronov E."/>
            <person name="Osledkin Y.S."/>
            <person name="Onishchuk O.P."/>
            <person name="Kurchak O.N."/>
            <person name="Shaposhnikov A.I."/>
            <person name="Willems A."/>
            <person name="Tikhonovich I.A."/>
        </authorList>
    </citation>
    <scope>NUCLEOTIDE SEQUENCE [LARGE SCALE GENOMIC DNA]</scope>
    <source>
        <strain evidence="1">V5/3M</strain>
        <plasmid evidence="1">unnamed5</plasmid>
    </source>
</reference>
<evidence type="ECO:0000313" key="1">
    <source>
        <dbReference type="EMBL" id="ANY85484.1"/>
    </source>
</evidence>
<gene>
    <name evidence="1" type="ORF">BB934_45530</name>
</gene>
<protein>
    <recommendedName>
        <fullName evidence="2">Type II secretion system protein GspG C-terminal domain-containing protein</fullName>
    </recommendedName>
</protein>
<name>A0A1B2EZW9_9HYPH</name>
<dbReference type="EMBL" id="CP016621">
    <property type="protein sequence ID" value="ANY85484.1"/>
    <property type="molecule type" value="Genomic_DNA"/>
</dbReference>
<accession>A0A1B2EZW9</accession>